<dbReference type="VEuPathDB" id="TriTrypDB:TCSYLVIO_003742"/>
<gene>
    <name evidence="1" type="ORF">C3747_29g192</name>
</gene>
<name>A0A2V2X4P2_TRYCR</name>
<evidence type="ECO:0000313" key="2">
    <source>
        <dbReference type="Proteomes" id="UP000246078"/>
    </source>
</evidence>
<accession>A0A2V2X4P2</accession>
<dbReference type="VEuPathDB" id="TriTrypDB:TcBrA4_0125180"/>
<dbReference type="VEuPathDB" id="TriTrypDB:TcCL_ESM05351"/>
<dbReference type="VEuPathDB" id="TriTrypDB:TcCLB.503929.30"/>
<dbReference type="EMBL" id="PRFC01000029">
    <property type="protein sequence ID" value="PWV15422.1"/>
    <property type="molecule type" value="Genomic_DNA"/>
</dbReference>
<dbReference type="VEuPathDB" id="TriTrypDB:TCDM_02497"/>
<protein>
    <submittedName>
        <fullName evidence="1">Uncharacterized protein</fullName>
    </submittedName>
</protein>
<reference evidence="1 2" key="1">
    <citation type="journal article" date="2018" name="Microb. Genom.">
        <title>Expanding an expanded genome: long-read sequencing of Trypanosoma cruzi.</title>
        <authorList>
            <person name="Berna L."/>
            <person name="Rodriguez M."/>
            <person name="Chiribao M.L."/>
            <person name="Parodi-Talice A."/>
            <person name="Pita S."/>
            <person name="Rijo G."/>
            <person name="Alvarez-Valin F."/>
            <person name="Robello C."/>
        </authorList>
    </citation>
    <scope>NUCLEOTIDE SEQUENCE [LARGE SCALE GENOMIC DNA]</scope>
    <source>
        <strain evidence="1 2">TCC</strain>
    </source>
</reference>
<sequence length="1092" mass="123700">MRHTLWLWQWKDLLSHWKMYFHSGQKLTRRAALQLLQKTVDAARFSANGPGNSPLASKRNSEMIWKTIARHNVHWADCLALMNVQWAVLSPDQRHFIQEGFTCSGSGHHLPCLMADVWHPATDLSSVYARLLVSETIVQFAIVVYAAVRERPHLGDVLPVTPQVLMRCYFLGGSQPEVALQCCRVMALSSTKDISRIEREALAFEYIMLHAKKGQWSVALSVLNSSREIRPSAKRLFRFYTFQASQWLRAIASVVPMEPHIVAEAITYAPHWSYALRTFERWGSAEAICALLARPDCIAAMGWEASLRLCAEARVNNYSLIRSILTTVPSYHPQLMQLHATAIRPAGEVMYSGTLTRRAYKFVQSGCWAEAIGLLCGCCYYDVALPLALYAPSGFALPHSLLKYEEAVHRIKLSTIVSADASFEEQLAVALHGDGTRLKNLHANNRLRSLILAQSLLSPNAAGKAMDGAEEEKCEVQCFTFQSEKISRLVCRSAGIKAQRYFMQVIPRVLRRHHFGVEEIPASELYTSERYMTFRSSNEIVSEREACNMLCAMMVEHLRASGKLTGQVFLREIAHCLASGKVRLAAADCHALPLAVLRAATYFHRMDAVVTTRIALSTPSQHLMTHPEALERSMNALVLTGRWQRAISLLQRTNRPYPESFAVVAYAAPRSLAIKALNMLWKDHAKSQWVLLLQDLIQGYIRLAQEELIHCSSRINSHVDEGKILWRRRVLGACCALLQSSDSMQYVVRAANISSFCSLDVHEHGLQRLLPLLSWNQALTAITDLKERGEVVEEHWALLVCTKPSISLDVARKIISWFPYSFLLNSVFLHQYALVHGDLVTSIKAMARYHALVITEYRRCSTYLRPFLVFLKNALRQFDDEAWKKASVWSLVRRLFNQVVEDPKFVHWGRQGRKSIPFSLREDGPLAALFIVGFLYHRLSRALQMPIPAAIMSRLLRSAALSTNDSQCALYFFKSLKQPNDVERSLLVFALRDCDDAMTVLLNTGRFIGPRPDQVLLWSDPGLGSEKWLEAIKLLSQSPPSQERLERLCANWTKEESLRTLKLLQRTHGNSAEVRPYVELVESLQQQKIKSE</sequence>
<dbReference type="VEuPathDB" id="TriTrypDB:C4B63_7g350"/>
<dbReference type="VEuPathDB" id="TriTrypDB:C3747_29g192"/>
<dbReference type="VEuPathDB" id="TriTrypDB:TCDM_02496"/>
<dbReference type="VEuPathDB" id="TriTrypDB:TcCLB.506405.100"/>
<dbReference type="Proteomes" id="UP000246078">
    <property type="component" value="Unassembled WGS sequence"/>
</dbReference>
<dbReference type="VEuPathDB" id="TriTrypDB:ECC02_002601"/>
<dbReference type="VEuPathDB" id="TriTrypDB:C4B63_7g349"/>
<dbReference type="VEuPathDB" id="TriTrypDB:C4B63_7g351"/>
<evidence type="ECO:0000313" key="1">
    <source>
        <dbReference type="EMBL" id="PWV15422.1"/>
    </source>
</evidence>
<organism evidence="1 2">
    <name type="scientific">Trypanosoma cruzi</name>
    <dbReference type="NCBI Taxonomy" id="5693"/>
    <lineage>
        <taxon>Eukaryota</taxon>
        <taxon>Discoba</taxon>
        <taxon>Euglenozoa</taxon>
        <taxon>Kinetoplastea</taxon>
        <taxon>Metakinetoplastina</taxon>
        <taxon>Trypanosomatida</taxon>
        <taxon>Trypanosomatidae</taxon>
        <taxon>Trypanosoma</taxon>
        <taxon>Schizotrypanum</taxon>
    </lineage>
</organism>
<dbReference type="VEuPathDB" id="TriTrypDB:BCY84_20556"/>
<proteinExistence type="predicted"/>
<dbReference type="VEuPathDB" id="TriTrypDB:Tc_MARK_2505"/>
<dbReference type="VEuPathDB" id="TriTrypDB:TcG_01374"/>
<dbReference type="AlphaFoldDB" id="A0A2V2X4P2"/>
<comment type="caution">
    <text evidence="1">The sequence shown here is derived from an EMBL/GenBank/DDBJ whole genome shotgun (WGS) entry which is preliminary data.</text>
</comment>